<accession>M7MRN1</accession>
<dbReference type="PATRIC" id="fig|1276920.7.peg.3061"/>
<dbReference type="Proteomes" id="UP000012015">
    <property type="component" value="Unassembled WGS sequence"/>
</dbReference>
<name>M7MRN1_9MICC</name>
<dbReference type="EMBL" id="AOCK01000009">
    <property type="protein sequence ID" value="EMQ97676.1"/>
    <property type="molecule type" value="Genomic_DNA"/>
</dbReference>
<proteinExistence type="predicted"/>
<evidence type="ECO:0000256" key="1">
    <source>
        <dbReference type="SAM" id="MobiDB-lite"/>
    </source>
</evidence>
<protein>
    <submittedName>
        <fullName evidence="2">Uncharacterized protein</fullName>
    </submittedName>
</protein>
<dbReference type="RefSeq" id="WP_007272223.1">
    <property type="nucleotide sequence ID" value="NZ_AOCK01000009.1"/>
</dbReference>
<feature type="compositionally biased region" description="Acidic residues" evidence="1">
    <location>
        <begin position="1"/>
        <end position="21"/>
    </location>
</feature>
<evidence type="ECO:0000313" key="2">
    <source>
        <dbReference type="EMBL" id="EMQ97676.1"/>
    </source>
</evidence>
<sequence length="44" mass="4823">MMSVPDEELVDLDDATEEPEAQAEHAGEGQPAPALSFTYRDCEQ</sequence>
<evidence type="ECO:0000313" key="3">
    <source>
        <dbReference type="Proteomes" id="UP000012015"/>
    </source>
</evidence>
<dbReference type="AlphaFoldDB" id="M7MRN1"/>
<dbReference type="STRING" id="1276920.ADIAG_03056"/>
<reference evidence="2 3" key="1">
    <citation type="journal article" date="2013" name="Genome Announc.">
        <title>Draft Genome Sequence of Arthrobacter gangotriensis Strain Lz1yT, Isolated from a Penguin Rookery Soil Sample Collected in Antarctica, near the Indian Station Dakshin Gangotri.</title>
        <authorList>
            <person name="Shivaji S."/>
            <person name="Ara S."/>
            <person name="Bandi S."/>
            <person name="Singh A."/>
            <person name="Kumar Pinnaka A."/>
        </authorList>
    </citation>
    <scope>NUCLEOTIDE SEQUENCE [LARGE SCALE GENOMIC DNA]</scope>
    <source>
        <strain evidence="2 3">Lz1y</strain>
    </source>
</reference>
<comment type="caution">
    <text evidence="2">The sequence shown here is derived from an EMBL/GenBank/DDBJ whole genome shotgun (WGS) entry which is preliminary data.</text>
</comment>
<feature type="region of interest" description="Disordered" evidence="1">
    <location>
        <begin position="1"/>
        <end position="44"/>
    </location>
</feature>
<gene>
    <name evidence="2" type="ORF">ADIAG_03056</name>
</gene>
<keyword evidence="3" id="KW-1185">Reference proteome</keyword>
<organism evidence="2 3">
    <name type="scientific">Paeniglutamicibacter gangotriensis Lz1y</name>
    <dbReference type="NCBI Taxonomy" id="1276920"/>
    <lineage>
        <taxon>Bacteria</taxon>
        <taxon>Bacillati</taxon>
        <taxon>Actinomycetota</taxon>
        <taxon>Actinomycetes</taxon>
        <taxon>Micrococcales</taxon>
        <taxon>Micrococcaceae</taxon>
        <taxon>Paeniglutamicibacter</taxon>
    </lineage>
</organism>